<dbReference type="InterPro" id="IPR001387">
    <property type="entry name" value="Cro/C1-type_HTH"/>
</dbReference>
<proteinExistence type="inferred from homology"/>
<feature type="domain" description="HTH cro/C1-type" evidence="2">
    <location>
        <begin position="14"/>
        <end position="70"/>
    </location>
</feature>
<dbReference type="RefSeq" id="WP_011940820.1">
    <property type="nucleotide sequence ID" value="NC_009483.1"/>
</dbReference>
<gene>
    <name evidence="3" type="ordered locus">Gura_4039</name>
</gene>
<dbReference type="Proteomes" id="UP000006695">
    <property type="component" value="Chromosome"/>
</dbReference>
<evidence type="ECO:0000256" key="1">
    <source>
        <dbReference type="ARBA" id="ARBA00007227"/>
    </source>
</evidence>
<sequence length="356" mass="40861">MKQQDPKEIFGRRLSQARRMRGMSLRAVAEAIGGKVSYNALHRYECGEMMPSDDVLIPVADVLDKPLDFFFRPFTVELRELRFRKTTGLGAKSEDAVKELATDFFERYCEIEQILGLPSRFRDPLGHVRYTRPEEAEEAAVKVRLHWKLGEDPLPNVIETLETNGFKIFEVEAPESFDGFSGWADGHPVIVLATWLNKDMPRKRFTTLHEAAHLLVAPHTDLSGKELEAFCNRFAGAMLIPKEVFTSDWGGFRHRISLEELIDLKRRYGMSIAAIMHRAHDLKLIDDSTYRQFSIIRKKKGWHRDEPGKYIGTEQSSRFEQLVLRATAEEQISFDKGAALLNVSLVEFQQTLSEFL</sequence>
<dbReference type="PANTHER" id="PTHR43236">
    <property type="entry name" value="ANTITOXIN HIGA1"/>
    <property type="match status" value="1"/>
</dbReference>
<dbReference type="Gene3D" id="1.10.260.40">
    <property type="entry name" value="lambda repressor-like DNA-binding domains"/>
    <property type="match status" value="1"/>
</dbReference>
<dbReference type="InterPro" id="IPR010982">
    <property type="entry name" value="Lambda_DNA-bd_dom_sf"/>
</dbReference>
<name>A5G8R5_GEOUR</name>
<dbReference type="SUPFAM" id="SSF47413">
    <property type="entry name" value="lambda repressor-like DNA-binding domains"/>
    <property type="match status" value="1"/>
</dbReference>
<dbReference type="InterPro" id="IPR010359">
    <property type="entry name" value="IrrE_HExxH"/>
</dbReference>
<dbReference type="InterPro" id="IPR052345">
    <property type="entry name" value="Rad_response_metalloprotease"/>
</dbReference>
<accession>A5G8R5</accession>
<dbReference type="HOGENOM" id="CLU_053651_0_0_7"/>
<dbReference type="Gene3D" id="1.10.10.2910">
    <property type="match status" value="1"/>
</dbReference>
<dbReference type="Pfam" id="PF06114">
    <property type="entry name" value="Peptidase_M78"/>
    <property type="match status" value="1"/>
</dbReference>
<dbReference type="GO" id="GO:0003677">
    <property type="term" value="F:DNA binding"/>
    <property type="evidence" value="ECO:0007669"/>
    <property type="project" value="InterPro"/>
</dbReference>
<dbReference type="KEGG" id="gur:Gura_4039"/>
<evidence type="ECO:0000313" key="3">
    <source>
        <dbReference type="EMBL" id="ABQ28183.1"/>
    </source>
</evidence>
<dbReference type="PROSITE" id="PS50943">
    <property type="entry name" value="HTH_CROC1"/>
    <property type="match status" value="1"/>
</dbReference>
<dbReference type="EMBL" id="CP000698">
    <property type="protein sequence ID" value="ABQ28183.1"/>
    <property type="molecule type" value="Genomic_DNA"/>
</dbReference>
<comment type="similarity">
    <text evidence="1">Belongs to the short-chain fatty acyl-CoA assimilation regulator (ScfR) family.</text>
</comment>
<dbReference type="AlphaFoldDB" id="A5G8R5"/>
<protein>
    <submittedName>
        <fullName evidence="3">Helix-turn-helix domain protein</fullName>
    </submittedName>
</protein>
<dbReference type="CDD" id="cd00093">
    <property type="entry name" value="HTH_XRE"/>
    <property type="match status" value="1"/>
</dbReference>
<evidence type="ECO:0000259" key="2">
    <source>
        <dbReference type="PROSITE" id="PS50943"/>
    </source>
</evidence>
<evidence type="ECO:0000313" key="4">
    <source>
        <dbReference type="Proteomes" id="UP000006695"/>
    </source>
</evidence>
<keyword evidence="4" id="KW-1185">Reference proteome</keyword>
<dbReference type="SMART" id="SM00530">
    <property type="entry name" value="HTH_XRE"/>
    <property type="match status" value="1"/>
</dbReference>
<dbReference type="Pfam" id="PF01381">
    <property type="entry name" value="HTH_3"/>
    <property type="match status" value="1"/>
</dbReference>
<dbReference type="STRING" id="351605.Gura_4039"/>
<dbReference type="PANTHER" id="PTHR43236:SF1">
    <property type="entry name" value="BLL7220 PROTEIN"/>
    <property type="match status" value="1"/>
</dbReference>
<organism evidence="3 4">
    <name type="scientific">Geotalea uraniireducens (strain Rf4)</name>
    <name type="common">Geobacter uraniireducens</name>
    <dbReference type="NCBI Taxonomy" id="351605"/>
    <lineage>
        <taxon>Bacteria</taxon>
        <taxon>Pseudomonadati</taxon>
        <taxon>Thermodesulfobacteriota</taxon>
        <taxon>Desulfuromonadia</taxon>
        <taxon>Geobacterales</taxon>
        <taxon>Geobacteraceae</taxon>
        <taxon>Geotalea</taxon>
    </lineage>
</organism>
<reference evidence="3 4" key="1">
    <citation type="submission" date="2007-05" db="EMBL/GenBank/DDBJ databases">
        <title>Complete sequence of Geobacter uraniireducens Rf4.</title>
        <authorList>
            <consortium name="US DOE Joint Genome Institute"/>
            <person name="Copeland A."/>
            <person name="Lucas S."/>
            <person name="Lapidus A."/>
            <person name="Barry K."/>
            <person name="Detter J.C."/>
            <person name="Glavina del Rio T."/>
            <person name="Hammon N."/>
            <person name="Israni S."/>
            <person name="Dalin E."/>
            <person name="Tice H."/>
            <person name="Pitluck S."/>
            <person name="Chertkov O."/>
            <person name="Brettin T."/>
            <person name="Bruce D."/>
            <person name="Han C."/>
            <person name="Schmutz J."/>
            <person name="Larimer F."/>
            <person name="Land M."/>
            <person name="Hauser L."/>
            <person name="Kyrpides N."/>
            <person name="Mikhailova N."/>
            <person name="Shelobolina E."/>
            <person name="Aklujkar M."/>
            <person name="Lovley D."/>
            <person name="Richardson P."/>
        </authorList>
    </citation>
    <scope>NUCLEOTIDE SEQUENCE [LARGE SCALE GENOMIC DNA]</scope>
    <source>
        <strain evidence="3 4">Rf4</strain>
    </source>
</reference>